<dbReference type="RefSeq" id="WP_262397138.1">
    <property type="nucleotide sequence ID" value="NZ_JACRTC010000002.1"/>
</dbReference>
<feature type="domain" description="DUF4097" evidence="2">
    <location>
        <begin position="185"/>
        <end position="342"/>
    </location>
</feature>
<reference evidence="3" key="1">
    <citation type="submission" date="2020-08" db="EMBL/GenBank/DDBJ databases">
        <title>Genome public.</title>
        <authorList>
            <person name="Liu C."/>
            <person name="Sun Q."/>
        </authorList>
    </citation>
    <scope>NUCLEOTIDE SEQUENCE</scope>
    <source>
        <strain evidence="3">NSJ-54</strain>
    </source>
</reference>
<dbReference type="InterPro" id="IPR025164">
    <property type="entry name" value="Toastrack_DUF4097"/>
</dbReference>
<keyword evidence="1" id="KW-1133">Transmembrane helix</keyword>
<keyword evidence="4" id="KW-1185">Reference proteome</keyword>
<dbReference type="AlphaFoldDB" id="A0A926EE28"/>
<feature type="transmembrane region" description="Helical" evidence="1">
    <location>
        <begin position="7"/>
        <end position="29"/>
    </location>
</feature>
<keyword evidence="1" id="KW-0812">Transmembrane</keyword>
<accession>A0A926EE28</accession>
<organism evidence="3 4">
    <name type="scientific">Zongyangia hominis</name>
    <dbReference type="NCBI Taxonomy" id="2763677"/>
    <lineage>
        <taxon>Bacteria</taxon>
        <taxon>Bacillati</taxon>
        <taxon>Bacillota</taxon>
        <taxon>Clostridia</taxon>
        <taxon>Eubacteriales</taxon>
        <taxon>Oscillospiraceae</taxon>
        <taxon>Zongyangia</taxon>
    </lineage>
</organism>
<protein>
    <submittedName>
        <fullName evidence="3">DUF4097 family beta strand repeat protein</fullName>
    </submittedName>
</protein>
<dbReference type="Gene3D" id="2.160.20.120">
    <property type="match status" value="1"/>
</dbReference>
<evidence type="ECO:0000313" key="3">
    <source>
        <dbReference type="EMBL" id="MBC8570042.1"/>
    </source>
</evidence>
<evidence type="ECO:0000259" key="2">
    <source>
        <dbReference type="Pfam" id="PF13349"/>
    </source>
</evidence>
<sequence>MKKTSKWMLIVGGALVFMGLIVAGFSIMVGARTSITLGKGGLRVSEMQVKDTGKGEVFKDSQTLDAFHNIDVKVGISNITLIPSDHFGYEYQINRADSKLTVSTELGVLTIRTENRAGFNMNLFGMVNRQENYLKIYYPKDTKFRTVKISNDLGELHVNDLEADEVEFDLDLGAGSYQNIQANIIKIEHSSGEIKAENLTADVVDIDSDLGSTSLKGVKAGQLTFEGDLGRLDLQDSVITSSDISSSLGEVSIANLESDGIKIEADSGAVHLSGTLRGHTEIHADLGNVDVATTLKKNDYNYNIHSDLGSIYFNKKQQDGLTFDTGAANDLIIRVDSGSIHVNVAE</sequence>
<dbReference type="Pfam" id="PF13349">
    <property type="entry name" value="DUF4097"/>
    <property type="match status" value="1"/>
</dbReference>
<gene>
    <name evidence="3" type="ORF">H8709_04285</name>
</gene>
<name>A0A926EE28_9FIRM</name>
<dbReference type="Proteomes" id="UP000660861">
    <property type="component" value="Unassembled WGS sequence"/>
</dbReference>
<keyword evidence="1" id="KW-0472">Membrane</keyword>
<evidence type="ECO:0000256" key="1">
    <source>
        <dbReference type="SAM" id="Phobius"/>
    </source>
</evidence>
<dbReference type="EMBL" id="JACRTC010000002">
    <property type="protein sequence ID" value="MBC8570042.1"/>
    <property type="molecule type" value="Genomic_DNA"/>
</dbReference>
<proteinExistence type="predicted"/>
<comment type="caution">
    <text evidence="3">The sequence shown here is derived from an EMBL/GenBank/DDBJ whole genome shotgun (WGS) entry which is preliminary data.</text>
</comment>
<evidence type="ECO:0000313" key="4">
    <source>
        <dbReference type="Proteomes" id="UP000660861"/>
    </source>
</evidence>